<evidence type="ECO:0000256" key="2">
    <source>
        <dbReference type="ARBA" id="ARBA00004319"/>
    </source>
</evidence>
<evidence type="ECO:0000256" key="10">
    <source>
        <dbReference type="SAM" id="SignalP"/>
    </source>
</evidence>
<dbReference type="Pfam" id="PF06427">
    <property type="entry name" value="UDP-g_GGTase"/>
    <property type="match status" value="1"/>
</dbReference>
<keyword evidence="7" id="KW-0256">Endoplasmic reticulum</keyword>
<evidence type="ECO:0000256" key="8">
    <source>
        <dbReference type="ARBA" id="ARBA00023180"/>
    </source>
</evidence>
<dbReference type="UniPathway" id="UPA00378"/>
<evidence type="ECO:0000256" key="7">
    <source>
        <dbReference type="ARBA" id="ARBA00022824"/>
    </source>
</evidence>
<keyword evidence="8" id="KW-0325">Glycoprotein</keyword>
<dbReference type="InterPro" id="IPR009448">
    <property type="entry name" value="UDP-g_GGtrans"/>
</dbReference>
<dbReference type="OrthoDB" id="27683at2759"/>
<organism evidence="16 17">
    <name type="scientific">Basidiobolus meristosporus CBS 931.73</name>
    <dbReference type="NCBI Taxonomy" id="1314790"/>
    <lineage>
        <taxon>Eukaryota</taxon>
        <taxon>Fungi</taxon>
        <taxon>Fungi incertae sedis</taxon>
        <taxon>Zoopagomycota</taxon>
        <taxon>Entomophthoromycotina</taxon>
        <taxon>Basidiobolomycetes</taxon>
        <taxon>Basidiobolales</taxon>
        <taxon>Basidiobolaceae</taxon>
        <taxon>Basidiobolus</taxon>
    </lineage>
</organism>
<dbReference type="Pfam" id="PF18403">
    <property type="entry name" value="Thioredoxin_15"/>
    <property type="match status" value="1"/>
</dbReference>
<feature type="domain" description="UGGT thioredoxin-like" evidence="11">
    <location>
        <begin position="37"/>
        <end position="230"/>
    </location>
</feature>
<dbReference type="FunCoup" id="A0A1Y1Y580">
    <property type="interactions" value="695"/>
</dbReference>
<keyword evidence="6 10" id="KW-0732">Signal</keyword>
<dbReference type="InterPro" id="IPR040694">
    <property type="entry name" value="UGGT_TRXL_2"/>
</dbReference>
<feature type="signal peptide" evidence="10">
    <location>
        <begin position="1"/>
        <end position="18"/>
    </location>
</feature>
<reference evidence="16 17" key="1">
    <citation type="submission" date="2016-07" db="EMBL/GenBank/DDBJ databases">
        <title>Pervasive Adenine N6-methylation of Active Genes in Fungi.</title>
        <authorList>
            <consortium name="DOE Joint Genome Institute"/>
            <person name="Mondo S.J."/>
            <person name="Dannebaum R.O."/>
            <person name="Kuo R.C."/>
            <person name="Labutti K."/>
            <person name="Haridas S."/>
            <person name="Kuo A."/>
            <person name="Salamov A."/>
            <person name="Ahrendt S.R."/>
            <person name="Lipzen A."/>
            <person name="Sullivan W."/>
            <person name="Andreopoulos W.B."/>
            <person name="Clum A."/>
            <person name="Lindquist E."/>
            <person name="Daum C."/>
            <person name="Ramamoorthy G.K."/>
            <person name="Gryganskyi A."/>
            <person name="Culley D."/>
            <person name="Magnuson J.K."/>
            <person name="James T.Y."/>
            <person name="O'Malley M.A."/>
            <person name="Stajich J.E."/>
            <person name="Spatafora J.W."/>
            <person name="Visel A."/>
            <person name="Grigoriev I.V."/>
        </authorList>
    </citation>
    <scope>NUCLEOTIDE SEQUENCE [LARGE SCALE GENOMIC DNA]</scope>
    <source>
        <strain evidence="16 17">CBS 931.73</strain>
    </source>
</reference>
<dbReference type="SUPFAM" id="SSF53448">
    <property type="entry name" value="Nucleotide-diphospho-sugar transferases"/>
    <property type="match status" value="1"/>
</dbReference>
<dbReference type="GO" id="GO:0005788">
    <property type="term" value="C:endoplasmic reticulum lumen"/>
    <property type="evidence" value="ECO:0007669"/>
    <property type="project" value="UniProtKB-SubCell"/>
</dbReference>
<feature type="domain" description="Glucosyltransferase 24 catalytic" evidence="15">
    <location>
        <begin position="1221"/>
        <end position="1488"/>
    </location>
</feature>
<evidence type="ECO:0000256" key="4">
    <source>
        <dbReference type="ARBA" id="ARBA00006351"/>
    </source>
</evidence>
<dbReference type="InterPro" id="IPR040525">
    <property type="entry name" value="UGGT_TRXL_4"/>
</dbReference>
<keyword evidence="17" id="KW-1185">Reference proteome</keyword>
<dbReference type="InParanoid" id="A0A1Y1Y580"/>
<evidence type="ECO:0000256" key="5">
    <source>
        <dbReference type="ARBA" id="ARBA00022679"/>
    </source>
</evidence>
<accession>A0A1Y1Y580</accession>
<dbReference type="Gene3D" id="3.90.550.10">
    <property type="entry name" value="Spore Coat Polysaccharide Biosynthesis Protein SpsA, Chain A"/>
    <property type="match status" value="1"/>
</dbReference>
<evidence type="ECO:0000256" key="1">
    <source>
        <dbReference type="ARBA" id="ARBA00001913"/>
    </source>
</evidence>
<feature type="chain" id="PRO_5012598481" evidence="10">
    <location>
        <begin position="19"/>
        <end position="1520"/>
    </location>
</feature>
<comment type="similarity">
    <text evidence="4">Belongs to the glycosyltransferase 8 family.</text>
</comment>
<dbReference type="GO" id="GO:0018279">
    <property type="term" value="P:protein N-linked glycosylation via asparagine"/>
    <property type="evidence" value="ECO:0007669"/>
    <property type="project" value="TreeGrafter"/>
</dbReference>
<dbReference type="GO" id="GO:0036503">
    <property type="term" value="P:ERAD pathway"/>
    <property type="evidence" value="ECO:0007669"/>
    <property type="project" value="TreeGrafter"/>
</dbReference>
<dbReference type="PANTHER" id="PTHR11226:SF0">
    <property type="entry name" value="UDP-GLUCOSE:GLYCOPROTEIN GLUCOSYLTRANSFERASE"/>
    <property type="match status" value="1"/>
</dbReference>
<dbReference type="InterPro" id="IPR040693">
    <property type="entry name" value="UGGT_TRXL_1"/>
</dbReference>
<comment type="subcellular location">
    <subcellularLocation>
        <location evidence="2">Endoplasmic reticulum lumen</location>
    </subcellularLocation>
</comment>
<evidence type="ECO:0000259" key="11">
    <source>
        <dbReference type="Pfam" id="PF18400"/>
    </source>
</evidence>
<feature type="domain" description="UGGT thioredoxin-like" evidence="12">
    <location>
        <begin position="293"/>
        <end position="420"/>
    </location>
</feature>
<evidence type="ECO:0000259" key="15">
    <source>
        <dbReference type="Pfam" id="PF18404"/>
    </source>
</evidence>
<dbReference type="Pfam" id="PF18404">
    <property type="entry name" value="Glyco_transf_24"/>
    <property type="match status" value="1"/>
</dbReference>
<dbReference type="EMBL" id="MCFE01000249">
    <property type="protein sequence ID" value="ORX93045.1"/>
    <property type="molecule type" value="Genomic_DNA"/>
</dbReference>
<feature type="domain" description="UGGT thioredoxin-like" evidence="13">
    <location>
        <begin position="427"/>
        <end position="677"/>
    </location>
</feature>
<evidence type="ECO:0000259" key="14">
    <source>
        <dbReference type="Pfam" id="PF18403"/>
    </source>
</evidence>
<feature type="region of interest" description="Disordered" evidence="9">
    <location>
        <begin position="262"/>
        <end position="285"/>
    </location>
</feature>
<dbReference type="InterPro" id="IPR040692">
    <property type="entry name" value="UGGT_TRXL_3"/>
</dbReference>
<evidence type="ECO:0000313" key="17">
    <source>
        <dbReference type="Proteomes" id="UP000193498"/>
    </source>
</evidence>
<evidence type="ECO:0000256" key="6">
    <source>
        <dbReference type="ARBA" id="ARBA00022729"/>
    </source>
</evidence>
<evidence type="ECO:0000259" key="12">
    <source>
        <dbReference type="Pfam" id="PF18401"/>
    </source>
</evidence>
<evidence type="ECO:0000256" key="9">
    <source>
        <dbReference type="SAM" id="MobiDB-lite"/>
    </source>
</evidence>
<dbReference type="Pfam" id="PF18402">
    <property type="entry name" value="Thioredoxin_14"/>
    <property type="match status" value="1"/>
</dbReference>
<evidence type="ECO:0000256" key="3">
    <source>
        <dbReference type="ARBA" id="ARBA00004922"/>
    </source>
</evidence>
<comment type="pathway">
    <text evidence="3">Protein modification; protein glycosylation.</text>
</comment>
<dbReference type="InterPro" id="IPR029044">
    <property type="entry name" value="Nucleotide-diphossugar_trans"/>
</dbReference>
<dbReference type="CDD" id="cd06432">
    <property type="entry name" value="GT8_HUGT1_C_like"/>
    <property type="match status" value="1"/>
</dbReference>
<feature type="domain" description="UDP-glucose:glycoprotein glucosyltransferase thioredoxin-like" evidence="14">
    <location>
        <begin position="693"/>
        <end position="890"/>
    </location>
</feature>
<evidence type="ECO:0000313" key="16">
    <source>
        <dbReference type="EMBL" id="ORX93045.1"/>
    </source>
</evidence>
<dbReference type="InterPro" id="IPR040497">
    <property type="entry name" value="Glyco_transf_24"/>
</dbReference>
<dbReference type="GO" id="GO:0003980">
    <property type="term" value="F:UDP-glucose:glycoprotein glucosyltransferase activity"/>
    <property type="evidence" value="ECO:0007669"/>
    <property type="project" value="InterPro"/>
</dbReference>
<name>A0A1Y1Y580_9FUNG</name>
<comment type="caution">
    <text evidence="16">The sequence shown here is derived from an EMBL/GenBank/DDBJ whole genome shotgun (WGS) entry which is preliminary data.</text>
</comment>
<dbReference type="PANTHER" id="PTHR11226">
    <property type="entry name" value="UDP-GLUCOSE GLYCOPROTEIN:GLUCOSYLTRANSFERASE"/>
    <property type="match status" value="1"/>
</dbReference>
<keyword evidence="5 16" id="KW-0808">Transferase</keyword>
<gene>
    <name evidence="16" type="ORF">K493DRAFT_262848</name>
</gene>
<dbReference type="Pfam" id="PF18400">
    <property type="entry name" value="Thioredoxin_12"/>
    <property type="match status" value="1"/>
</dbReference>
<dbReference type="STRING" id="1314790.A0A1Y1Y580"/>
<dbReference type="FunFam" id="3.90.550.10:FF:000065">
    <property type="entry name" value="UDP-glucose:glycoprotein glucosyltransferase, putative"/>
    <property type="match status" value="1"/>
</dbReference>
<proteinExistence type="inferred from homology"/>
<dbReference type="Proteomes" id="UP000193498">
    <property type="component" value="Unassembled WGS sequence"/>
</dbReference>
<sequence>MVSFKFSALLSVVYLSSAAVADTPPVKTWLQTSWGAPDVALEILEYVSKQNGTAFFPLLDAITKSDISEKSQAVKYNSILSLIEKQELLSPPFTGPLLKLSLAVHDTAPAVQAYYHYYNVSVIPEHMERDSSFDVTCSVWADWYGEQICDVEKLRSRVSKYSASTVNPTSKLLVFDHIQNPDGVDLKETPMVILYANPLSEKFKEFHDYLYELSEQALLSYVLRYKPTDKKVDPLYLSGYGVELALKNTEYMVVDDRKVDHDEKDDAQARSTILHGEEGSSNAEVDKLDEEIPEIKALRSGQIKSLGIKTMQYILQSQQPLRILRQISQNFPKYAHILAQQPTNTTFEREMNNPSGVSPGTNLININGLPVDTTQINPFSLVKLLRTEASIIAALESFSINPRQAIELLSSAHLSASGDNAVFQDIFDVRASDQAITWWNDLEKDRRYSNWPKGMFSLLSPVYPGQMRYIRKNIFSALFALDLSVKEHLNLVVNDISEFIRQEVPVRFGIVPIVDQSDSNASLMAKSFEYFLTEYGRIPAMTFLKTVYEKLGQPSGEFNRVIQDSFESTVASSKIKNPEAPTTFEAFLHDQKYDEILAEIRDFSTRFNFTPGKNAGMFLNGKYFDVEQGYQRNLIETYRIHVEYLQMAVYRREITDETNVYEHFLTLPSAYPRRNPILFVSDKQPLDMIGLDSLTQHTDQLFDTILYVSDAQPQPVSLWLISDFTTEEGAKLGLEALKSYGESPDFRVAFIHKGSGHAQGDASLILYNALANGGENQIAELKSLFENIVAHEPLDSRIQALEELKPVAAAHWDQYKRFLNNAIKPHQGVGSIIINGRIINSIPSVKQLSADDIAFLVKYERRERVDPLLAALKELNLVTITDSPDSIMKICFVVNQSPMLHASQDGFENKPAVRSRLNFDHQSPEKLITVGDQDKAIFDIQGVLDPLSEDAQKWTSVLEALAELDIVRIQILLNPVRNLEKLPIKRFYRYVFQHEPRFDPETGNLIAPLARFNGLPSDPLLTLGMDTISPWLVTPIASIHDLDNIRLADLDDRNKRGVEATFQLKHILVEGHCRDMTTNAPPRGLQLVLGTTSFPSLVDTIVMANLGYLQLKANPGVWKLSLRDGRSKELYHLESSGSQGWYSGTVEEIGNEVVLNNFEGVVIFPRVRKNSGMENQELDQESAKENEKAGFWASLKSKIFKEKSNEAPEASKEIQKRQAEINVFSVASGHLYERFLSIMILSVLKNTESTVKFWFIENFLSPSFKDFLPHMAKEHNFDYELVTYKWPHWLRGQTEKQRTIWGYKILFLDVLFPLDLNKVIFVDADQVVRADLKELVDMDLHGAPYGYTPFCDDRPEIDGFRFWKHGYWQNHLQGKPYHISALYVIDLNRFRQMAAGDRLRGQYHALSADPNSLANLDQDLPNNMQHEVPIHSLPVEWLWCETWCSDGSLKKAKTIDLCNNPMTKEPKLERAKRLLPEWEGYDEEVHQLVKRLNSDKRSAKESATVIQSATVAAPEIKDEL</sequence>
<evidence type="ECO:0000259" key="13">
    <source>
        <dbReference type="Pfam" id="PF18402"/>
    </source>
</evidence>
<protein>
    <submittedName>
        <fullName evidence="16">UDP-glucose:glyco protein glucosyltransferase</fullName>
    </submittedName>
</protein>
<dbReference type="Pfam" id="PF18401">
    <property type="entry name" value="Thioredoxin_13"/>
    <property type="match status" value="1"/>
</dbReference>
<comment type="cofactor">
    <cofactor evidence="1">
        <name>Ca(2+)</name>
        <dbReference type="ChEBI" id="CHEBI:29108"/>
    </cofactor>
</comment>
<dbReference type="GO" id="GO:0051082">
    <property type="term" value="F:unfolded protein binding"/>
    <property type="evidence" value="ECO:0007669"/>
    <property type="project" value="TreeGrafter"/>
</dbReference>